<reference evidence="2" key="1">
    <citation type="journal article" date="2012" name="Science">
        <title>The Paleozoic origin of enzymatic lignin decomposition reconstructed from 31 fungal genomes.</title>
        <authorList>
            <person name="Floudas D."/>
            <person name="Binder M."/>
            <person name="Riley R."/>
            <person name="Barry K."/>
            <person name="Blanchette R.A."/>
            <person name="Henrissat B."/>
            <person name="Martinez A.T."/>
            <person name="Otillar R."/>
            <person name="Spatafora J.W."/>
            <person name="Yadav J.S."/>
            <person name="Aerts A."/>
            <person name="Benoit I."/>
            <person name="Boyd A."/>
            <person name="Carlson A."/>
            <person name="Copeland A."/>
            <person name="Coutinho P.M."/>
            <person name="de Vries R.P."/>
            <person name="Ferreira P."/>
            <person name="Findley K."/>
            <person name="Foster B."/>
            <person name="Gaskell J."/>
            <person name="Glotzer D."/>
            <person name="Gorecki P."/>
            <person name="Heitman J."/>
            <person name="Hesse C."/>
            <person name="Hori C."/>
            <person name="Igarashi K."/>
            <person name="Jurgens J.A."/>
            <person name="Kallen N."/>
            <person name="Kersten P."/>
            <person name="Kohler A."/>
            <person name="Kuees U."/>
            <person name="Kumar T.K.A."/>
            <person name="Kuo A."/>
            <person name="LaButti K."/>
            <person name="Larrondo L.F."/>
            <person name="Lindquist E."/>
            <person name="Ling A."/>
            <person name="Lombard V."/>
            <person name="Lucas S."/>
            <person name="Lundell T."/>
            <person name="Martin R."/>
            <person name="McLaughlin D.J."/>
            <person name="Morgenstern I."/>
            <person name="Morin E."/>
            <person name="Murat C."/>
            <person name="Nagy L.G."/>
            <person name="Nolan M."/>
            <person name="Ohm R.A."/>
            <person name="Patyshakuliyeva A."/>
            <person name="Rokas A."/>
            <person name="Ruiz-Duenas F.J."/>
            <person name="Sabat G."/>
            <person name="Salamov A."/>
            <person name="Samejima M."/>
            <person name="Schmutz J."/>
            <person name="Slot J.C."/>
            <person name="St John F."/>
            <person name="Stenlid J."/>
            <person name="Sun H."/>
            <person name="Sun S."/>
            <person name="Syed K."/>
            <person name="Tsang A."/>
            <person name="Wiebenga A."/>
            <person name="Young D."/>
            <person name="Pisabarro A."/>
            <person name="Eastwood D.C."/>
            <person name="Martin F."/>
            <person name="Cullen D."/>
            <person name="Grigoriev I.V."/>
            <person name="Hibbett D.S."/>
        </authorList>
    </citation>
    <scope>NUCLEOTIDE SEQUENCE [LARGE SCALE GENOMIC DNA]</scope>
    <source>
        <strain evidence="2">TFB10046</strain>
    </source>
</reference>
<keyword evidence="2" id="KW-1185">Reference proteome</keyword>
<name>J0D4R0_AURST</name>
<evidence type="ECO:0000313" key="2">
    <source>
        <dbReference type="Proteomes" id="UP000006514"/>
    </source>
</evidence>
<dbReference type="EMBL" id="JH688099">
    <property type="protein sequence ID" value="EJD33744.1"/>
    <property type="molecule type" value="Genomic_DNA"/>
</dbReference>
<sequence>MCHGLAQQLYRTAEQYGERWVDISDSTAPGSLEPDKALRGRTAPPLRIGISQGLLIMLSRIQALRLVHPAVLLPRPPHGDELDIAIFAKGTPRSLLPERACRLRAHKRAAQGHIADNSYDAAGSDGRSCSDSATMRVRQRNQHGMLHPDQTFFSR</sequence>
<evidence type="ECO:0000313" key="1">
    <source>
        <dbReference type="EMBL" id="EJD33744.1"/>
    </source>
</evidence>
<organism evidence="1 2">
    <name type="scientific">Auricularia subglabra (strain TFB-10046 / SS5)</name>
    <name type="common">White-rot fungus</name>
    <name type="synonym">Auricularia delicata (strain TFB10046)</name>
    <dbReference type="NCBI Taxonomy" id="717982"/>
    <lineage>
        <taxon>Eukaryota</taxon>
        <taxon>Fungi</taxon>
        <taxon>Dikarya</taxon>
        <taxon>Basidiomycota</taxon>
        <taxon>Agaricomycotina</taxon>
        <taxon>Agaricomycetes</taxon>
        <taxon>Auriculariales</taxon>
        <taxon>Auriculariaceae</taxon>
        <taxon>Auricularia</taxon>
    </lineage>
</organism>
<proteinExistence type="predicted"/>
<dbReference type="KEGG" id="adl:AURDEDRAFT_177173"/>
<protein>
    <submittedName>
        <fullName evidence="1">Uncharacterized protein</fullName>
    </submittedName>
</protein>
<accession>J0D4R0</accession>
<gene>
    <name evidence="1" type="ORF">AURDEDRAFT_177173</name>
</gene>
<dbReference type="AlphaFoldDB" id="J0D4R0"/>
<dbReference type="Proteomes" id="UP000006514">
    <property type="component" value="Unassembled WGS sequence"/>
</dbReference>
<dbReference type="InParanoid" id="J0D4R0"/>